<evidence type="ECO:0000256" key="11">
    <source>
        <dbReference type="ARBA" id="ARBA00023098"/>
    </source>
</evidence>
<keyword evidence="11" id="KW-0443">Lipid metabolism</keyword>
<feature type="domain" description="Endonuclease/exonuclease/phosphatase" evidence="15">
    <location>
        <begin position="12"/>
        <end position="292"/>
    </location>
</feature>
<comment type="similarity">
    <text evidence="4">Belongs to the neutral sphingomyelinase family.</text>
</comment>
<dbReference type="Gene3D" id="3.60.10.10">
    <property type="entry name" value="Endonuclease/exonuclease/phosphatase"/>
    <property type="match status" value="1"/>
</dbReference>
<dbReference type="AlphaFoldDB" id="A0A1C7NDC6"/>
<dbReference type="PANTHER" id="PTHR16320">
    <property type="entry name" value="SPHINGOMYELINASE FAMILY MEMBER"/>
    <property type="match status" value="1"/>
</dbReference>
<comment type="caution">
    <text evidence="16">The sequence shown here is derived from an EMBL/GenBank/DDBJ whole genome shotgun (WGS) entry which is preliminary data.</text>
</comment>
<accession>A0A1C7NDC6</accession>
<dbReference type="InterPro" id="IPR005135">
    <property type="entry name" value="Endo/exonuclease/phosphatase"/>
</dbReference>
<evidence type="ECO:0000313" key="16">
    <source>
        <dbReference type="EMBL" id="OBZ87048.1"/>
    </source>
</evidence>
<dbReference type="GO" id="GO:0004767">
    <property type="term" value="F:sphingomyelin phosphodiesterase activity"/>
    <property type="evidence" value="ECO:0007669"/>
    <property type="project" value="InterPro"/>
</dbReference>
<organism evidence="16 17">
    <name type="scientific">Choanephora cucurbitarum</name>
    <dbReference type="NCBI Taxonomy" id="101091"/>
    <lineage>
        <taxon>Eukaryota</taxon>
        <taxon>Fungi</taxon>
        <taxon>Fungi incertae sedis</taxon>
        <taxon>Mucoromycota</taxon>
        <taxon>Mucoromycotina</taxon>
        <taxon>Mucoromycetes</taxon>
        <taxon>Mucorales</taxon>
        <taxon>Mucorineae</taxon>
        <taxon>Choanephoraceae</taxon>
        <taxon>Choanephoroideae</taxon>
        <taxon>Choanephora</taxon>
    </lineage>
</organism>
<dbReference type="OrthoDB" id="387657at2759"/>
<dbReference type="InterPro" id="IPR036691">
    <property type="entry name" value="Endo/exonu/phosph_ase_sf"/>
</dbReference>
<keyword evidence="10 14" id="KW-1133">Transmembrane helix</keyword>
<evidence type="ECO:0000256" key="1">
    <source>
        <dbReference type="ARBA" id="ARBA00004141"/>
    </source>
</evidence>
<keyword evidence="8" id="KW-0460">Magnesium</keyword>
<evidence type="ECO:0000256" key="3">
    <source>
        <dbReference type="ARBA" id="ARBA00004991"/>
    </source>
</evidence>
<dbReference type="GO" id="GO:0046872">
    <property type="term" value="F:metal ion binding"/>
    <property type="evidence" value="ECO:0007669"/>
    <property type="project" value="UniProtKB-KW"/>
</dbReference>
<proteinExistence type="inferred from homology"/>
<evidence type="ECO:0000256" key="14">
    <source>
        <dbReference type="SAM" id="Phobius"/>
    </source>
</evidence>
<protein>
    <submittedName>
        <fullName evidence="16">Inositol phosphosphingolipids phospholipase C</fullName>
    </submittedName>
</protein>
<keyword evidence="6" id="KW-0479">Metal-binding</keyword>
<evidence type="ECO:0000256" key="2">
    <source>
        <dbReference type="ARBA" id="ARBA00004760"/>
    </source>
</evidence>
<dbReference type="PANTHER" id="PTHR16320:SF24">
    <property type="entry name" value="PHOSPHODIESTERASE, PUTATIVE-RELATED"/>
    <property type="match status" value="1"/>
</dbReference>
<evidence type="ECO:0000313" key="17">
    <source>
        <dbReference type="Proteomes" id="UP000093000"/>
    </source>
</evidence>
<dbReference type="SUPFAM" id="SSF56219">
    <property type="entry name" value="DNase I-like"/>
    <property type="match status" value="1"/>
</dbReference>
<keyword evidence="9" id="KW-0746">Sphingolipid metabolism</keyword>
<dbReference type="InParanoid" id="A0A1C7NDC6"/>
<evidence type="ECO:0000256" key="5">
    <source>
        <dbReference type="ARBA" id="ARBA00022692"/>
    </source>
</evidence>
<keyword evidence="17" id="KW-1185">Reference proteome</keyword>
<dbReference type="InterPro" id="IPR038772">
    <property type="entry name" value="Sph/SMPD2-like"/>
</dbReference>
<evidence type="ECO:0000256" key="10">
    <source>
        <dbReference type="ARBA" id="ARBA00022989"/>
    </source>
</evidence>
<evidence type="ECO:0000256" key="12">
    <source>
        <dbReference type="ARBA" id="ARBA00023136"/>
    </source>
</evidence>
<dbReference type="Proteomes" id="UP000093000">
    <property type="component" value="Unassembled WGS sequence"/>
</dbReference>
<evidence type="ECO:0000256" key="13">
    <source>
        <dbReference type="SAM" id="MobiDB-lite"/>
    </source>
</evidence>
<evidence type="ECO:0000256" key="8">
    <source>
        <dbReference type="ARBA" id="ARBA00022842"/>
    </source>
</evidence>
<evidence type="ECO:0000259" key="15">
    <source>
        <dbReference type="Pfam" id="PF03372"/>
    </source>
</evidence>
<feature type="transmembrane region" description="Helical" evidence="14">
    <location>
        <begin position="352"/>
        <end position="375"/>
    </location>
</feature>
<keyword evidence="12 14" id="KW-0472">Membrane</keyword>
<feature type="region of interest" description="Disordered" evidence="13">
    <location>
        <begin position="435"/>
        <end position="462"/>
    </location>
</feature>
<dbReference type="GO" id="GO:0006665">
    <property type="term" value="P:sphingolipid metabolic process"/>
    <property type="evidence" value="ECO:0007669"/>
    <property type="project" value="UniProtKB-KW"/>
</dbReference>
<keyword evidence="7" id="KW-0378">Hydrolase</keyword>
<gene>
    <name evidence="16" type="primary">css1_1</name>
    <name evidence="16" type="ORF">A0J61_04910</name>
</gene>
<feature type="transmembrane region" description="Helical" evidence="14">
    <location>
        <begin position="381"/>
        <end position="407"/>
    </location>
</feature>
<reference evidence="16 17" key="1">
    <citation type="submission" date="2016-03" db="EMBL/GenBank/DDBJ databases">
        <title>Choanephora cucurbitarum.</title>
        <authorList>
            <person name="Min B."/>
            <person name="Park H."/>
            <person name="Park J.-H."/>
            <person name="Shin H.-D."/>
            <person name="Choi I.-G."/>
        </authorList>
    </citation>
    <scope>NUCLEOTIDE SEQUENCE [LARGE SCALE GENOMIC DNA]</scope>
    <source>
        <strain evidence="16 17">KUS-F28377</strain>
    </source>
</reference>
<feature type="compositionally biased region" description="Low complexity" evidence="13">
    <location>
        <begin position="437"/>
        <end position="454"/>
    </location>
</feature>
<comment type="subcellular location">
    <subcellularLocation>
        <location evidence="1">Membrane</location>
        <topology evidence="1">Multi-pass membrane protein</topology>
    </subcellularLocation>
</comment>
<comment type="pathway">
    <text evidence="2">Lipid metabolism; sphingolipid metabolism.</text>
</comment>
<comment type="pathway">
    <text evidence="3">Sphingolipid metabolism.</text>
</comment>
<dbReference type="STRING" id="101091.A0A1C7NDC6"/>
<keyword evidence="5 14" id="KW-0812">Transmembrane</keyword>
<evidence type="ECO:0000256" key="7">
    <source>
        <dbReference type="ARBA" id="ARBA00022801"/>
    </source>
</evidence>
<dbReference type="EMBL" id="LUGH01000251">
    <property type="protein sequence ID" value="OBZ87048.1"/>
    <property type="molecule type" value="Genomic_DNA"/>
</dbReference>
<name>A0A1C7NDC6_9FUNG</name>
<evidence type="ECO:0000256" key="6">
    <source>
        <dbReference type="ARBA" id="ARBA00022723"/>
    </source>
</evidence>
<dbReference type="Pfam" id="PF03372">
    <property type="entry name" value="Exo_endo_phos"/>
    <property type="match status" value="1"/>
</dbReference>
<sequence>MNLDPPKQLTVLSLNCWGLYVVSKKRKFRLEAIADKISQEDYDLVALQEVWMPSDVELIQQKTQSTLPFAKHFYSGALGSGLVILSRFPILSSSYLQFSLAGRPFKIFQGDFYVGKGLGSVCIDHPDIGLVDVYTTHLQASYGQKDDYEAQRITECWQIAQAVRNSAAQGRHVILAGDFNSIPTSHCYCLLKEHGFMTDSWLEMHQDIEDSQARFEQDQLSISECIQHFGITCDSPVNTWTKHLLKQEPRAKDIGDRLDYIFYRRSPQLVCLQSSVVLHEYIPNTDISFSDHFGVRSVFKISTEATSALNSHYAPTATQLARPTNTELTSQHLRSMLMLIQAELSKAVSTRYACLFGSSVLLLMTFLCWTGQIVLTFQHPVYHALLGLYMIFSAAGIVVFFIVGFVFGKTEERLLLEYKEDMTIYLNQLTPHLDPQPSSSSVSLLSPTSSISSSDGLVIKPY</sequence>
<evidence type="ECO:0000256" key="4">
    <source>
        <dbReference type="ARBA" id="ARBA00006335"/>
    </source>
</evidence>
<dbReference type="GO" id="GO:0016020">
    <property type="term" value="C:membrane"/>
    <property type="evidence" value="ECO:0007669"/>
    <property type="project" value="UniProtKB-SubCell"/>
</dbReference>
<evidence type="ECO:0000256" key="9">
    <source>
        <dbReference type="ARBA" id="ARBA00022919"/>
    </source>
</evidence>
<dbReference type="FunCoup" id="A0A1C7NDC6">
    <property type="interactions" value="43"/>
</dbReference>